<protein>
    <recommendedName>
        <fullName evidence="3">RNase H type-1 domain-containing protein</fullName>
    </recommendedName>
</protein>
<dbReference type="Proteomes" id="UP001396334">
    <property type="component" value="Unassembled WGS sequence"/>
</dbReference>
<reference evidence="1 2" key="1">
    <citation type="journal article" date="2024" name="G3 (Bethesda)">
        <title>Genome assembly of Hibiscus sabdariffa L. provides insights into metabolisms of medicinal natural products.</title>
        <authorList>
            <person name="Kim T."/>
        </authorList>
    </citation>
    <scope>NUCLEOTIDE SEQUENCE [LARGE SCALE GENOMIC DNA]</scope>
    <source>
        <strain evidence="1">TK-2024</strain>
        <tissue evidence="1">Old leaves</tissue>
    </source>
</reference>
<proteinExistence type="predicted"/>
<comment type="caution">
    <text evidence="1">The sequence shown here is derived from an EMBL/GenBank/DDBJ whole genome shotgun (WGS) entry which is preliminary data.</text>
</comment>
<evidence type="ECO:0008006" key="3">
    <source>
        <dbReference type="Google" id="ProtNLM"/>
    </source>
</evidence>
<evidence type="ECO:0000313" key="2">
    <source>
        <dbReference type="Proteomes" id="UP001396334"/>
    </source>
</evidence>
<dbReference type="EMBL" id="JBBPBN010000066">
    <property type="protein sequence ID" value="KAK8985891.1"/>
    <property type="molecule type" value="Genomic_DNA"/>
</dbReference>
<gene>
    <name evidence="1" type="ORF">V6N11_037614</name>
</gene>
<sequence length="124" mass="13930">MAESWEVKFPIICWLLWSFQNKWLFEDVYFEHDSILVECNRMVSGLNQARHVDVANTSKRISISRNGCSWVNPQVGWVKANVNGVVSLHNDEVACEGVIGDANEELCVGFSRSLGQCPVLAAKM</sequence>
<keyword evidence="2" id="KW-1185">Reference proteome</keyword>
<organism evidence="1 2">
    <name type="scientific">Hibiscus sabdariffa</name>
    <name type="common">roselle</name>
    <dbReference type="NCBI Taxonomy" id="183260"/>
    <lineage>
        <taxon>Eukaryota</taxon>
        <taxon>Viridiplantae</taxon>
        <taxon>Streptophyta</taxon>
        <taxon>Embryophyta</taxon>
        <taxon>Tracheophyta</taxon>
        <taxon>Spermatophyta</taxon>
        <taxon>Magnoliopsida</taxon>
        <taxon>eudicotyledons</taxon>
        <taxon>Gunneridae</taxon>
        <taxon>Pentapetalae</taxon>
        <taxon>rosids</taxon>
        <taxon>malvids</taxon>
        <taxon>Malvales</taxon>
        <taxon>Malvaceae</taxon>
        <taxon>Malvoideae</taxon>
        <taxon>Hibiscus</taxon>
    </lineage>
</organism>
<name>A0ABR2PC96_9ROSI</name>
<evidence type="ECO:0000313" key="1">
    <source>
        <dbReference type="EMBL" id="KAK8985891.1"/>
    </source>
</evidence>
<accession>A0ABR2PC96</accession>